<evidence type="ECO:0008006" key="2">
    <source>
        <dbReference type="Google" id="ProtNLM"/>
    </source>
</evidence>
<organism evidence="1">
    <name type="scientific">marine sediment metagenome</name>
    <dbReference type="NCBI Taxonomy" id="412755"/>
    <lineage>
        <taxon>unclassified sequences</taxon>
        <taxon>metagenomes</taxon>
        <taxon>ecological metagenomes</taxon>
    </lineage>
</organism>
<dbReference type="Gene3D" id="2.160.20.110">
    <property type="match status" value="1"/>
</dbReference>
<dbReference type="EMBL" id="BARS01036652">
    <property type="protein sequence ID" value="GAG17392.1"/>
    <property type="molecule type" value="Genomic_DNA"/>
</dbReference>
<dbReference type="AlphaFoldDB" id="X0W245"/>
<accession>X0W245</accession>
<proteinExistence type="predicted"/>
<protein>
    <recommendedName>
        <fullName evidence="2">GLUG domain-containing protein</fullName>
    </recommendedName>
</protein>
<reference evidence="1" key="1">
    <citation type="journal article" date="2014" name="Front. Microbiol.">
        <title>High frequency of phylogenetically diverse reductive dehalogenase-homologous genes in deep subseafloor sedimentary metagenomes.</title>
        <authorList>
            <person name="Kawai M."/>
            <person name="Futagami T."/>
            <person name="Toyoda A."/>
            <person name="Takaki Y."/>
            <person name="Nishi S."/>
            <person name="Hori S."/>
            <person name="Arai W."/>
            <person name="Tsubouchi T."/>
            <person name="Morono Y."/>
            <person name="Uchiyama I."/>
            <person name="Ito T."/>
            <person name="Fujiyama A."/>
            <person name="Inagaki F."/>
            <person name="Takami H."/>
        </authorList>
    </citation>
    <scope>NUCLEOTIDE SEQUENCE</scope>
    <source>
        <strain evidence="1">Expedition CK06-06</strain>
    </source>
</reference>
<feature type="non-terminal residue" evidence="1">
    <location>
        <position position="145"/>
    </location>
</feature>
<sequence length="145" mass="15013">MNNNSKIVAMTAALIGISLCLVLTISSENVSAFSGSGSGTPSDPYQIGDVTQLQEISNELSAHYILVNDIDASETWEDGFDPIGGVDSAFTGTFDGNGYVIENLYIRSDNSYVGLFGATGSGAIIEDVGLENVDVAGDTHVGGLV</sequence>
<gene>
    <name evidence="1" type="ORF">S01H1_56305</name>
</gene>
<name>X0W245_9ZZZZ</name>
<comment type="caution">
    <text evidence="1">The sequence shown here is derived from an EMBL/GenBank/DDBJ whole genome shotgun (WGS) entry which is preliminary data.</text>
</comment>
<evidence type="ECO:0000313" key="1">
    <source>
        <dbReference type="EMBL" id="GAG17392.1"/>
    </source>
</evidence>